<keyword evidence="11 13" id="KW-0443">Lipid metabolism</keyword>
<comment type="function">
    <text evidence="1 13">Transfers the gamma-phosphate of ATP to the 4'-position of a tetraacyldisaccharide 1-phosphate intermediate (termed DS-1-P) to form tetraacyldisaccharide 1,4'-bis-phosphate (lipid IVA).</text>
</comment>
<evidence type="ECO:0000256" key="13">
    <source>
        <dbReference type="HAMAP-Rule" id="MF_00409"/>
    </source>
</evidence>
<evidence type="ECO:0000256" key="10">
    <source>
        <dbReference type="ARBA" id="ARBA00022840"/>
    </source>
</evidence>
<comment type="pathway">
    <text evidence="2 13">Glycolipid biosynthesis; lipid IV(A) biosynthesis; lipid IV(A) from (3R)-3-hydroxytetradecanoyl-[acyl-carrier-protein] and UDP-N-acetyl-alpha-D-glucosamine: step 6/6.</text>
</comment>
<evidence type="ECO:0000256" key="12">
    <source>
        <dbReference type="ARBA" id="ARBA00029757"/>
    </source>
</evidence>
<dbReference type="InterPro" id="IPR003758">
    <property type="entry name" value="LpxK"/>
</dbReference>
<feature type="binding site" evidence="13">
    <location>
        <begin position="58"/>
        <end position="65"/>
    </location>
    <ligand>
        <name>ATP</name>
        <dbReference type="ChEBI" id="CHEBI:30616"/>
    </ligand>
</feature>
<evidence type="ECO:0000256" key="7">
    <source>
        <dbReference type="ARBA" id="ARBA00022679"/>
    </source>
</evidence>
<comment type="caution">
    <text evidence="15">The sequence shown here is derived from an EMBL/GenBank/DDBJ whole genome shotgun (WGS) entry which is preliminary data.</text>
</comment>
<dbReference type="HAMAP" id="MF_00409">
    <property type="entry name" value="LpxK"/>
    <property type="match status" value="1"/>
</dbReference>
<dbReference type="EMBL" id="PYSG01000002">
    <property type="protein sequence ID" value="PTA49918.1"/>
    <property type="molecule type" value="Genomic_DNA"/>
</dbReference>
<keyword evidence="6 13" id="KW-0441">Lipid A biosynthesis</keyword>
<dbReference type="PANTHER" id="PTHR42724:SF1">
    <property type="entry name" value="TETRAACYLDISACCHARIDE 4'-KINASE, MITOCHONDRIAL-RELATED"/>
    <property type="match status" value="1"/>
</dbReference>
<dbReference type="InterPro" id="IPR027417">
    <property type="entry name" value="P-loop_NTPase"/>
</dbReference>
<keyword evidence="9 13" id="KW-0418">Kinase</keyword>
<evidence type="ECO:0000256" key="6">
    <source>
        <dbReference type="ARBA" id="ARBA00022556"/>
    </source>
</evidence>
<proteinExistence type="inferred from homology"/>
<evidence type="ECO:0000256" key="4">
    <source>
        <dbReference type="ARBA" id="ARBA00016436"/>
    </source>
</evidence>
<keyword evidence="7 13" id="KW-0808">Transferase</keyword>
<evidence type="ECO:0000256" key="8">
    <source>
        <dbReference type="ARBA" id="ARBA00022741"/>
    </source>
</evidence>
<comment type="catalytic activity">
    <reaction evidence="13">
        <text>a lipid A disaccharide + ATP = a lipid IVA + ADP + H(+)</text>
        <dbReference type="Rhea" id="RHEA:67840"/>
        <dbReference type="ChEBI" id="CHEBI:15378"/>
        <dbReference type="ChEBI" id="CHEBI:30616"/>
        <dbReference type="ChEBI" id="CHEBI:176343"/>
        <dbReference type="ChEBI" id="CHEBI:176425"/>
        <dbReference type="ChEBI" id="CHEBI:456216"/>
        <dbReference type="EC" id="2.7.1.130"/>
    </reaction>
</comment>
<dbReference type="RefSeq" id="WP_107882478.1">
    <property type="nucleotide sequence ID" value="NZ_PYSG01000002.1"/>
</dbReference>
<accession>A0ABX5HUK7</accession>
<sequence length="339" mass="37158">MQALVNKIWYQGHPLRWLLLPLSWLFAGITCVRRTLFRLGIISQTVMPIPVIIVGNITVGGSGKTPTVIYLIELLRQHGFKPGVISRGYGVDIQGVKTVNLDASAAEVGDEPAMIVARTQVPMVVGAKRVDTANTLIAEFGVDVIICDDGLQHYALARDIELVVIDGQRGLGNGLLLPAGPLREAAWRLESVDFVLSNGGPAAKGQFEMQLVPTAVKPVKYDANPNDYTFDQSQPLVAMAGIGNPARFFEALRAQGYQLALSHGFDDHQAYDKAQLCDLAKDLPLLMTEKDAVKCRDFAQENWWYLAVDAKLPSQFDQQLLARLREVAAAKQGNFHGIR</sequence>
<keyword evidence="5 13" id="KW-0444">Lipid biosynthesis</keyword>
<evidence type="ECO:0000256" key="11">
    <source>
        <dbReference type="ARBA" id="ARBA00023098"/>
    </source>
</evidence>
<reference evidence="15 16" key="1">
    <citation type="submission" date="2018-04" db="EMBL/GenBank/DDBJ databases">
        <title>Genomic sequence of a freshwater isolate of Shewanella morhuae.</title>
        <authorList>
            <person name="Castillo D.E."/>
            <person name="Gram L."/>
        </authorList>
    </citation>
    <scope>NUCLEOTIDE SEQUENCE [LARGE SCALE GENOMIC DNA]</scope>
    <source>
        <strain evidence="15 16">CW7</strain>
    </source>
</reference>
<keyword evidence="14" id="KW-0472">Membrane</keyword>
<name>A0ABX5HUK7_9GAMM</name>
<keyword evidence="14" id="KW-0812">Transmembrane</keyword>
<keyword evidence="8 13" id="KW-0547">Nucleotide-binding</keyword>
<gene>
    <name evidence="13" type="primary">lpxK</name>
    <name evidence="15" type="ORF">C9I43_04965</name>
</gene>
<keyword evidence="16" id="KW-1185">Reference proteome</keyword>
<dbReference type="NCBIfam" id="TIGR00682">
    <property type="entry name" value="lpxK"/>
    <property type="match status" value="1"/>
</dbReference>
<keyword evidence="14" id="KW-1133">Transmembrane helix</keyword>
<protein>
    <recommendedName>
        <fullName evidence="4 13">Tetraacyldisaccharide 4'-kinase</fullName>
        <ecNumber evidence="3 13">2.7.1.130</ecNumber>
    </recommendedName>
    <alternativeName>
        <fullName evidence="12 13">Lipid A 4'-kinase</fullName>
    </alternativeName>
</protein>
<evidence type="ECO:0000256" key="3">
    <source>
        <dbReference type="ARBA" id="ARBA00012071"/>
    </source>
</evidence>
<dbReference type="SUPFAM" id="SSF52540">
    <property type="entry name" value="P-loop containing nucleoside triphosphate hydrolases"/>
    <property type="match status" value="1"/>
</dbReference>
<feature type="transmembrane region" description="Helical" evidence="14">
    <location>
        <begin position="15"/>
        <end position="32"/>
    </location>
</feature>
<dbReference type="PANTHER" id="PTHR42724">
    <property type="entry name" value="TETRAACYLDISACCHARIDE 4'-KINASE"/>
    <property type="match status" value="1"/>
</dbReference>
<dbReference type="EC" id="2.7.1.130" evidence="3 13"/>
<evidence type="ECO:0000313" key="15">
    <source>
        <dbReference type="EMBL" id="PTA49918.1"/>
    </source>
</evidence>
<evidence type="ECO:0000313" key="16">
    <source>
        <dbReference type="Proteomes" id="UP000240506"/>
    </source>
</evidence>
<organism evidence="15 16">
    <name type="scientific">Shewanella morhuae</name>
    <dbReference type="NCBI Taxonomy" id="365591"/>
    <lineage>
        <taxon>Bacteria</taxon>
        <taxon>Pseudomonadati</taxon>
        <taxon>Pseudomonadota</taxon>
        <taxon>Gammaproteobacteria</taxon>
        <taxon>Alteromonadales</taxon>
        <taxon>Shewanellaceae</taxon>
        <taxon>Shewanella</taxon>
    </lineage>
</organism>
<comment type="similarity">
    <text evidence="13">Belongs to the LpxK family.</text>
</comment>
<evidence type="ECO:0000256" key="9">
    <source>
        <dbReference type="ARBA" id="ARBA00022777"/>
    </source>
</evidence>
<evidence type="ECO:0000256" key="14">
    <source>
        <dbReference type="SAM" id="Phobius"/>
    </source>
</evidence>
<evidence type="ECO:0000256" key="5">
    <source>
        <dbReference type="ARBA" id="ARBA00022516"/>
    </source>
</evidence>
<evidence type="ECO:0000256" key="2">
    <source>
        <dbReference type="ARBA" id="ARBA00004870"/>
    </source>
</evidence>
<keyword evidence="10 13" id="KW-0067">ATP-binding</keyword>
<dbReference type="Pfam" id="PF02606">
    <property type="entry name" value="LpxK"/>
    <property type="match status" value="1"/>
</dbReference>
<dbReference type="Proteomes" id="UP000240506">
    <property type="component" value="Unassembled WGS sequence"/>
</dbReference>
<evidence type="ECO:0000256" key="1">
    <source>
        <dbReference type="ARBA" id="ARBA00002274"/>
    </source>
</evidence>